<reference evidence="2 3" key="1">
    <citation type="submission" date="2024-09" db="EMBL/GenBank/DDBJ databases">
        <authorList>
            <person name="Sun Q."/>
            <person name="Mori K."/>
        </authorList>
    </citation>
    <scope>NUCLEOTIDE SEQUENCE [LARGE SCALE GENOMIC DNA]</scope>
    <source>
        <strain evidence="2 3">CCM 7468</strain>
    </source>
</reference>
<accession>A0ABV6IYY8</accession>
<dbReference type="EMBL" id="JBHLVZ010000084">
    <property type="protein sequence ID" value="MFC0388836.1"/>
    <property type="molecule type" value="Genomic_DNA"/>
</dbReference>
<feature type="domain" description="Amidohydrolase 3" evidence="1">
    <location>
        <begin position="43"/>
        <end position="243"/>
    </location>
</feature>
<dbReference type="NCBIfam" id="NF006560">
    <property type="entry name" value="PRK09061.1"/>
    <property type="match status" value="1"/>
</dbReference>
<comment type="caution">
    <text evidence="2">The sequence shown here is derived from an EMBL/GenBank/DDBJ whole genome shotgun (WGS) entry which is preliminary data.</text>
</comment>
<dbReference type="SUPFAM" id="SSF51556">
    <property type="entry name" value="Metallo-dependent hydrolases"/>
    <property type="match status" value="1"/>
</dbReference>
<dbReference type="Gene3D" id="2.30.40.10">
    <property type="entry name" value="Urease, subunit C, domain 1"/>
    <property type="match status" value="1"/>
</dbReference>
<dbReference type="Gene3D" id="3.30.1490.130">
    <property type="entry name" value="D-aminoacylase. Domain 3"/>
    <property type="match status" value="1"/>
</dbReference>
<proteinExistence type="predicted"/>
<dbReference type="Pfam" id="PF07969">
    <property type="entry name" value="Amidohydro_3"/>
    <property type="match status" value="1"/>
</dbReference>
<evidence type="ECO:0000313" key="2">
    <source>
        <dbReference type="EMBL" id="MFC0388836.1"/>
    </source>
</evidence>
<dbReference type="SUPFAM" id="SSF51338">
    <property type="entry name" value="Composite domain of metallo-dependent hydrolases"/>
    <property type="match status" value="1"/>
</dbReference>
<dbReference type="InterPro" id="IPR023100">
    <property type="entry name" value="D-aminoacylase_insert_dom_sf"/>
</dbReference>
<dbReference type="Gene3D" id="3.20.20.140">
    <property type="entry name" value="Metal-dependent hydrolases"/>
    <property type="match status" value="1"/>
</dbReference>
<dbReference type="InterPro" id="IPR032466">
    <property type="entry name" value="Metal_Hydrolase"/>
</dbReference>
<evidence type="ECO:0000259" key="1">
    <source>
        <dbReference type="Pfam" id="PF07969"/>
    </source>
</evidence>
<dbReference type="RefSeq" id="WP_377055609.1">
    <property type="nucleotide sequence ID" value="NZ_JBHLVZ010000084.1"/>
</dbReference>
<gene>
    <name evidence="2" type="ORF">ACFFIC_25295</name>
</gene>
<name>A0ABV6IYY8_9PROT</name>
<dbReference type="PANTHER" id="PTHR43668:SF2">
    <property type="entry name" value="ALLANTOINASE"/>
    <property type="match status" value="1"/>
</dbReference>
<protein>
    <submittedName>
        <fullName evidence="2">Amidohydrolase family protein</fullName>
    </submittedName>
</protein>
<keyword evidence="3" id="KW-1185">Reference proteome</keyword>
<dbReference type="InterPro" id="IPR050138">
    <property type="entry name" value="DHOase/Allantoinase_Hydrolase"/>
</dbReference>
<evidence type="ECO:0000313" key="3">
    <source>
        <dbReference type="Proteomes" id="UP001589789"/>
    </source>
</evidence>
<dbReference type="InterPro" id="IPR011059">
    <property type="entry name" value="Metal-dep_hydrolase_composite"/>
</dbReference>
<dbReference type="Proteomes" id="UP001589789">
    <property type="component" value="Unassembled WGS sequence"/>
</dbReference>
<sequence length="491" mass="52807">MHDLIIRGGRLLDPETGLDSTGDVAIAQGRIVAVGAVEGAARREIDAAGLVVAPGFIDLHAHGQSIPADRMQAFDGVTTSLELEVGVLPVGLWYERQAAAGRVLNYGTAAAWVSARIAAMTGMEPEPELGFMGRATRERRWMDEVATDAEVAEVLRRVREGLDEGGIGIGLPSAYAPGTGVKEMSLVCSLAAERGVPTYTHIAYMSNVDPKSSIEAYTRLIGYAGSTGAHMHICHFNSTSLLDVERAAELVRKAQSLGLKITVEAYPYGSGSTVLGAAFFTDPAFSERTGRDYGSVQMVSTGHRFASRDELVAAQQEAPASLVLFHFLDVEVQPRHQDLLDTSILYPGGAIASDAMPWTLPDASVYTGDEWPLPAEASSHPRSSGTFTRFLRQYVLNRNTMPLLDGIAKCTLIPARVLEESTPQMRRKGRLQPACDADIVIFDAEALTDRADFRHMNRAAEGMRHVLVNGVAVVAGGELETAARPGKPVRR</sequence>
<dbReference type="InterPro" id="IPR013108">
    <property type="entry name" value="Amidohydro_3"/>
</dbReference>
<dbReference type="PANTHER" id="PTHR43668">
    <property type="entry name" value="ALLANTOINASE"/>
    <property type="match status" value="1"/>
</dbReference>
<organism evidence="2 3">
    <name type="scientific">Muricoccus vinaceus</name>
    <dbReference type="NCBI Taxonomy" id="424704"/>
    <lineage>
        <taxon>Bacteria</taxon>
        <taxon>Pseudomonadati</taxon>
        <taxon>Pseudomonadota</taxon>
        <taxon>Alphaproteobacteria</taxon>
        <taxon>Acetobacterales</taxon>
        <taxon>Roseomonadaceae</taxon>
        <taxon>Muricoccus</taxon>
    </lineage>
</organism>